<keyword evidence="10" id="KW-1185">Reference proteome</keyword>
<evidence type="ECO:0000256" key="7">
    <source>
        <dbReference type="SAM" id="Phobius"/>
    </source>
</evidence>
<feature type="domain" description="EamA" evidence="8">
    <location>
        <begin position="9"/>
        <end position="144"/>
    </location>
</feature>
<comment type="subcellular location">
    <subcellularLocation>
        <location evidence="1">Cell membrane</location>
        <topology evidence="1">Multi-pass membrane protein</topology>
    </subcellularLocation>
</comment>
<dbReference type="RefSeq" id="WP_138002726.1">
    <property type="nucleotide sequence ID" value="NZ_QGQD01000057.1"/>
</dbReference>
<keyword evidence="6 7" id="KW-0472">Membrane</keyword>
<comment type="caution">
    <text evidence="9">The sequence shown here is derived from an EMBL/GenBank/DDBJ whole genome shotgun (WGS) entry which is preliminary data.</text>
</comment>
<feature type="transmembrane region" description="Helical" evidence="7">
    <location>
        <begin position="254"/>
        <end position="270"/>
    </location>
</feature>
<dbReference type="InterPro" id="IPR037185">
    <property type="entry name" value="EmrE-like"/>
</dbReference>
<feature type="transmembrane region" description="Helical" evidence="7">
    <location>
        <begin position="187"/>
        <end position="206"/>
    </location>
</feature>
<evidence type="ECO:0000313" key="10">
    <source>
        <dbReference type="Proteomes" id="UP000306509"/>
    </source>
</evidence>
<evidence type="ECO:0000256" key="3">
    <source>
        <dbReference type="ARBA" id="ARBA00022475"/>
    </source>
</evidence>
<feature type="transmembrane region" description="Helical" evidence="7">
    <location>
        <begin position="38"/>
        <end position="59"/>
    </location>
</feature>
<dbReference type="GO" id="GO:0005886">
    <property type="term" value="C:plasma membrane"/>
    <property type="evidence" value="ECO:0007669"/>
    <property type="project" value="UniProtKB-SubCell"/>
</dbReference>
<evidence type="ECO:0000256" key="2">
    <source>
        <dbReference type="ARBA" id="ARBA00007362"/>
    </source>
</evidence>
<dbReference type="PANTHER" id="PTHR32322">
    <property type="entry name" value="INNER MEMBRANE TRANSPORTER"/>
    <property type="match status" value="1"/>
</dbReference>
<gene>
    <name evidence="9" type="primary">eamA_1</name>
    <name evidence="9" type="ORF">DSM106044_02958</name>
</gene>
<feature type="transmembrane region" description="Helical" evidence="7">
    <location>
        <begin position="131"/>
        <end position="150"/>
    </location>
</feature>
<feature type="transmembrane region" description="Helical" evidence="7">
    <location>
        <begin position="156"/>
        <end position="175"/>
    </location>
</feature>
<reference evidence="9 10" key="1">
    <citation type="journal article" date="2019" name="Anaerobe">
        <title>Detection of Robinsoniella peoriensis in multiple bone samples of a trauma patient.</title>
        <authorList>
            <person name="Schrottner P."/>
            <person name="Hartwich K."/>
            <person name="Bunk B."/>
            <person name="Schober I."/>
            <person name="Helbig S."/>
            <person name="Rudolph W.W."/>
            <person name="Gunzer F."/>
        </authorList>
    </citation>
    <scope>NUCLEOTIDE SEQUENCE [LARGE SCALE GENOMIC DNA]</scope>
    <source>
        <strain evidence="9 10">DSM 106044</strain>
    </source>
</reference>
<feature type="transmembrane region" description="Helical" evidence="7">
    <location>
        <begin position="12"/>
        <end position="32"/>
    </location>
</feature>
<evidence type="ECO:0000256" key="6">
    <source>
        <dbReference type="ARBA" id="ARBA00023136"/>
    </source>
</evidence>
<feature type="domain" description="EamA" evidence="8">
    <location>
        <begin position="156"/>
        <end position="291"/>
    </location>
</feature>
<feature type="transmembrane region" description="Helical" evidence="7">
    <location>
        <begin position="71"/>
        <end position="88"/>
    </location>
</feature>
<dbReference type="Proteomes" id="UP000306509">
    <property type="component" value="Unassembled WGS sequence"/>
</dbReference>
<evidence type="ECO:0000313" key="9">
    <source>
        <dbReference type="EMBL" id="TLD00289.1"/>
    </source>
</evidence>
<protein>
    <submittedName>
        <fullName evidence="9">Putative amino-acid metabolite efflux pump</fullName>
    </submittedName>
</protein>
<dbReference type="InterPro" id="IPR000620">
    <property type="entry name" value="EamA_dom"/>
</dbReference>
<name>A0A4U8Q714_9FIRM</name>
<evidence type="ECO:0000259" key="8">
    <source>
        <dbReference type="Pfam" id="PF00892"/>
    </source>
</evidence>
<feature type="transmembrane region" description="Helical" evidence="7">
    <location>
        <begin position="218"/>
        <end position="242"/>
    </location>
</feature>
<keyword evidence="5 7" id="KW-1133">Transmembrane helix</keyword>
<organism evidence="9 10">
    <name type="scientific">Robinsoniella peoriensis</name>
    <dbReference type="NCBI Taxonomy" id="180332"/>
    <lineage>
        <taxon>Bacteria</taxon>
        <taxon>Bacillati</taxon>
        <taxon>Bacillota</taxon>
        <taxon>Clostridia</taxon>
        <taxon>Lachnospirales</taxon>
        <taxon>Lachnospiraceae</taxon>
        <taxon>Robinsoniella</taxon>
    </lineage>
</organism>
<dbReference type="SUPFAM" id="SSF103481">
    <property type="entry name" value="Multidrug resistance efflux transporter EmrE"/>
    <property type="match status" value="2"/>
</dbReference>
<dbReference type="InterPro" id="IPR050638">
    <property type="entry name" value="AA-Vitamin_Transporters"/>
</dbReference>
<feature type="transmembrane region" description="Helical" evidence="7">
    <location>
        <begin position="100"/>
        <end position="119"/>
    </location>
</feature>
<comment type="similarity">
    <text evidence="2">Belongs to the EamA transporter family.</text>
</comment>
<evidence type="ECO:0000256" key="1">
    <source>
        <dbReference type="ARBA" id="ARBA00004651"/>
    </source>
</evidence>
<dbReference type="AlphaFoldDB" id="A0A4U8Q714"/>
<dbReference type="EMBL" id="QGQD01000057">
    <property type="protein sequence ID" value="TLD00289.1"/>
    <property type="molecule type" value="Genomic_DNA"/>
</dbReference>
<dbReference type="PANTHER" id="PTHR32322:SF18">
    <property type="entry name" value="S-ADENOSYLMETHIONINE_S-ADENOSYLHOMOCYSTEINE TRANSPORTER"/>
    <property type="match status" value="1"/>
</dbReference>
<keyword evidence="3" id="KW-1003">Cell membrane</keyword>
<dbReference type="Pfam" id="PF00892">
    <property type="entry name" value="EamA"/>
    <property type="match status" value="2"/>
</dbReference>
<sequence>MTNPDRKTAGHILALLTIIVWGTTFIATKILLDFFSATQIMVLRFFISYIGLLLICILNRQFTLKHNWRDEVGIFLLSMSGVTIYYFFENTALSFTQASNVSILVAFAPIFTAILAHFFTKDEKLKKNIIFGFLIAIIGVVMVVFNGAVVLKLNPLGDGLAILAALCWAVYSILLKKYINKYDNFALTRKVIFYGFACSYIMMVVSEKRLLPPAAINTEIVICLLFLGILGSAICYLTWNVAIKKIGIIKTNNYIYLNPFITMVAAFFILKEHITPTGFLGALLIVGGVVLSER</sequence>
<accession>A0A4U8Q714</accession>
<evidence type="ECO:0000256" key="5">
    <source>
        <dbReference type="ARBA" id="ARBA00022989"/>
    </source>
</evidence>
<keyword evidence="4 7" id="KW-0812">Transmembrane</keyword>
<evidence type="ECO:0000256" key="4">
    <source>
        <dbReference type="ARBA" id="ARBA00022692"/>
    </source>
</evidence>
<proteinExistence type="inferred from homology"/>
<feature type="transmembrane region" description="Helical" evidence="7">
    <location>
        <begin position="276"/>
        <end position="292"/>
    </location>
</feature>